<sequence>MKPSESLKAARAAGTTEAELRVFWDLLDTQIKAKSVGTTRIYNFDETSIVEGEFRAGRVLGSSLTKKSTVVDGGTGEWVTILECISAAGSRLTPCVIYTGSRL</sequence>
<accession>A0A0F7ZEV8</accession>
<reference evidence="1 2" key="1">
    <citation type="journal article" date="2014" name="Genome Biol. Evol.">
        <title>Comparative genomics and transcriptomics analyses reveal divergent lifestyle features of nematode endoparasitic fungus Hirsutella minnesotensis.</title>
        <authorList>
            <person name="Lai Y."/>
            <person name="Liu K."/>
            <person name="Zhang X."/>
            <person name="Zhang X."/>
            <person name="Li K."/>
            <person name="Wang N."/>
            <person name="Shu C."/>
            <person name="Wu Y."/>
            <person name="Wang C."/>
            <person name="Bushley K.E."/>
            <person name="Xiang M."/>
            <person name="Liu X."/>
        </authorList>
    </citation>
    <scope>NUCLEOTIDE SEQUENCE [LARGE SCALE GENOMIC DNA]</scope>
    <source>
        <strain evidence="1 2">3608</strain>
    </source>
</reference>
<evidence type="ECO:0000313" key="2">
    <source>
        <dbReference type="Proteomes" id="UP000054481"/>
    </source>
</evidence>
<dbReference type="OrthoDB" id="5396311at2759"/>
<gene>
    <name evidence="1" type="ORF">HIM_12542</name>
</gene>
<dbReference type="EMBL" id="KQ031045">
    <property type="protein sequence ID" value="KJZ68066.1"/>
    <property type="molecule type" value="Genomic_DNA"/>
</dbReference>
<dbReference type="Proteomes" id="UP000054481">
    <property type="component" value="Unassembled WGS sequence"/>
</dbReference>
<organism evidence="1 2">
    <name type="scientific">Hirsutella minnesotensis 3608</name>
    <dbReference type="NCBI Taxonomy" id="1043627"/>
    <lineage>
        <taxon>Eukaryota</taxon>
        <taxon>Fungi</taxon>
        <taxon>Dikarya</taxon>
        <taxon>Ascomycota</taxon>
        <taxon>Pezizomycotina</taxon>
        <taxon>Sordariomycetes</taxon>
        <taxon>Hypocreomycetidae</taxon>
        <taxon>Hypocreales</taxon>
        <taxon>Ophiocordycipitaceae</taxon>
        <taxon>Hirsutella</taxon>
    </lineage>
</organism>
<keyword evidence="2" id="KW-1185">Reference proteome</keyword>
<proteinExistence type="predicted"/>
<evidence type="ECO:0008006" key="3">
    <source>
        <dbReference type="Google" id="ProtNLM"/>
    </source>
</evidence>
<dbReference type="AlphaFoldDB" id="A0A0F7ZEV8"/>
<evidence type="ECO:0000313" key="1">
    <source>
        <dbReference type="EMBL" id="KJZ68066.1"/>
    </source>
</evidence>
<protein>
    <recommendedName>
        <fullName evidence="3">DDE-1 domain-containing protein</fullName>
    </recommendedName>
</protein>
<name>A0A0F7ZEV8_9HYPO</name>